<dbReference type="SUPFAM" id="SSF55298">
    <property type="entry name" value="YjgF-like"/>
    <property type="match status" value="1"/>
</dbReference>
<dbReference type="InterPro" id="IPR035959">
    <property type="entry name" value="RutC-like_sf"/>
</dbReference>
<proteinExistence type="predicted"/>
<evidence type="ECO:0000313" key="2">
    <source>
        <dbReference type="Proteomes" id="UP000235786"/>
    </source>
</evidence>
<accession>A0A2J6QVK8</accession>
<dbReference type="AlphaFoldDB" id="A0A2J6QVK8"/>
<dbReference type="EMBL" id="KZ613968">
    <property type="protein sequence ID" value="PMD30308.1"/>
    <property type="molecule type" value="Genomic_DNA"/>
</dbReference>
<dbReference type="OrthoDB" id="309640at2759"/>
<reference evidence="1 2" key="1">
    <citation type="submission" date="2016-04" db="EMBL/GenBank/DDBJ databases">
        <title>A degradative enzymes factory behind the ericoid mycorrhizal symbiosis.</title>
        <authorList>
            <consortium name="DOE Joint Genome Institute"/>
            <person name="Martino E."/>
            <person name="Morin E."/>
            <person name="Grelet G."/>
            <person name="Kuo A."/>
            <person name="Kohler A."/>
            <person name="Daghino S."/>
            <person name="Barry K."/>
            <person name="Choi C."/>
            <person name="Cichocki N."/>
            <person name="Clum A."/>
            <person name="Copeland A."/>
            <person name="Hainaut M."/>
            <person name="Haridas S."/>
            <person name="Labutti K."/>
            <person name="Lindquist E."/>
            <person name="Lipzen A."/>
            <person name="Khouja H.-R."/>
            <person name="Murat C."/>
            <person name="Ohm R."/>
            <person name="Olson A."/>
            <person name="Spatafora J."/>
            <person name="Veneault-Fourrey C."/>
            <person name="Henrissat B."/>
            <person name="Grigoriev I."/>
            <person name="Martin F."/>
            <person name="Perotto S."/>
        </authorList>
    </citation>
    <scope>NUCLEOTIDE SEQUENCE [LARGE SCALE GENOMIC DNA]</scope>
    <source>
        <strain evidence="1 2">F</strain>
    </source>
</reference>
<protein>
    <submittedName>
        <fullName evidence="1">Uncharacterized protein</fullName>
    </submittedName>
</protein>
<keyword evidence="2" id="KW-1185">Reference proteome</keyword>
<name>A0A2J6QVK8_HYAVF</name>
<organism evidence="1 2">
    <name type="scientific">Hyaloscypha variabilis (strain UAMH 11265 / GT02V1 / F)</name>
    <name type="common">Meliniomyces variabilis</name>
    <dbReference type="NCBI Taxonomy" id="1149755"/>
    <lineage>
        <taxon>Eukaryota</taxon>
        <taxon>Fungi</taxon>
        <taxon>Dikarya</taxon>
        <taxon>Ascomycota</taxon>
        <taxon>Pezizomycotina</taxon>
        <taxon>Leotiomycetes</taxon>
        <taxon>Helotiales</taxon>
        <taxon>Hyaloscyphaceae</taxon>
        <taxon>Hyaloscypha</taxon>
        <taxon>Hyaloscypha variabilis</taxon>
    </lineage>
</organism>
<dbReference type="Gene3D" id="3.30.1330.40">
    <property type="entry name" value="RutC-like"/>
    <property type="match status" value="1"/>
</dbReference>
<evidence type="ECO:0000313" key="1">
    <source>
        <dbReference type="EMBL" id="PMD30308.1"/>
    </source>
</evidence>
<gene>
    <name evidence="1" type="ORF">L207DRAFT_520414</name>
</gene>
<dbReference type="Proteomes" id="UP000235786">
    <property type="component" value="Unassembled WGS sequence"/>
</dbReference>
<sequence length="71" mass="7868">MPELESEEIWKCVYSVNSYHVDWVAAQGTLLAKMLRKYMGEHRPACMAVGVEPLAYPGCLVEISINAALPS</sequence>